<dbReference type="Proteomes" id="UP000000925">
    <property type="component" value="Chromosome"/>
</dbReference>
<dbReference type="Gene3D" id="3.30.700.10">
    <property type="entry name" value="Glycoprotein, Type 4 Pilin"/>
    <property type="match status" value="1"/>
</dbReference>
<evidence type="ECO:0000256" key="1">
    <source>
        <dbReference type="ARBA" id="ARBA00022481"/>
    </source>
</evidence>
<evidence type="ECO:0000313" key="3">
    <source>
        <dbReference type="EMBL" id="ADE56045.1"/>
    </source>
</evidence>
<dbReference type="KEGG" id="caa:Caka_3032"/>
<dbReference type="OrthoDB" id="193126at2"/>
<gene>
    <name evidence="3" type="ordered locus">Caka_3032</name>
</gene>
<proteinExistence type="predicted"/>
<dbReference type="AlphaFoldDB" id="D5EI05"/>
<keyword evidence="4" id="KW-1185">Reference proteome</keyword>
<reference evidence="3 4" key="1">
    <citation type="journal article" date="2010" name="Stand. Genomic Sci.">
        <title>Complete genome sequence of Coraliomargarita akajimensis type strain (04OKA010-24).</title>
        <authorList>
            <person name="Mavromatis K."/>
            <person name="Abt B."/>
            <person name="Brambilla E."/>
            <person name="Lapidus A."/>
            <person name="Copeland A."/>
            <person name="Deshpande S."/>
            <person name="Nolan M."/>
            <person name="Lucas S."/>
            <person name="Tice H."/>
            <person name="Cheng J.F."/>
            <person name="Han C."/>
            <person name="Detter J.C."/>
            <person name="Woyke T."/>
            <person name="Goodwin L."/>
            <person name="Pitluck S."/>
            <person name="Held B."/>
            <person name="Brettin T."/>
            <person name="Tapia R."/>
            <person name="Ivanova N."/>
            <person name="Mikhailova N."/>
            <person name="Pati A."/>
            <person name="Liolios K."/>
            <person name="Chen A."/>
            <person name="Palaniappan K."/>
            <person name="Land M."/>
            <person name="Hauser L."/>
            <person name="Chang Y.J."/>
            <person name="Jeffries C.D."/>
            <person name="Rohde M."/>
            <person name="Goker M."/>
            <person name="Bristow J."/>
            <person name="Eisen J.A."/>
            <person name="Markowitz V."/>
            <person name="Hugenholtz P."/>
            <person name="Klenk H.P."/>
            <person name="Kyrpides N.C."/>
        </authorList>
    </citation>
    <scope>NUCLEOTIDE SEQUENCE [LARGE SCALE GENOMIC DNA]</scope>
    <source>
        <strain evidence="4">DSM 45221 / IAM 15411 / JCM 23193 / KCTC 12865</strain>
    </source>
</reference>
<keyword evidence="1" id="KW-0488">Methylation</keyword>
<dbReference type="PRINTS" id="PR00813">
    <property type="entry name" value="BCTERIALGSPG"/>
</dbReference>
<dbReference type="InterPro" id="IPR045584">
    <property type="entry name" value="Pilin-like"/>
</dbReference>
<protein>
    <submittedName>
        <fullName evidence="3">Uncharacterized protein</fullName>
    </submittedName>
</protein>
<dbReference type="GO" id="GO:0015628">
    <property type="term" value="P:protein secretion by the type II secretion system"/>
    <property type="evidence" value="ECO:0007669"/>
    <property type="project" value="InterPro"/>
</dbReference>
<dbReference type="NCBIfam" id="TIGR02532">
    <property type="entry name" value="IV_pilin_GFxxxE"/>
    <property type="match status" value="1"/>
</dbReference>
<keyword evidence="2" id="KW-1133">Transmembrane helix</keyword>
<dbReference type="PANTHER" id="PTHR30093">
    <property type="entry name" value="GENERAL SECRETION PATHWAY PROTEIN G"/>
    <property type="match status" value="1"/>
</dbReference>
<dbReference type="eggNOG" id="COG2165">
    <property type="taxonomic scope" value="Bacteria"/>
</dbReference>
<dbReference type="InterPro" id="IPR000983">
    <property type="entry name" value="Bac_GSPG_pilin"/>
</dbReference>
<evidence type="ECO:0000256" key="2">
    <source>
        <dbReference type="SAM" id="Phobius"/>
    </source>
</evidence>
<dbReference type="InterPro" id="IPR012902">
    <property type="entry name" value="N_methyl_site"/>
</dbReference>
<sequence length="153" mass="16859">MNPSKNTAFTLVELMIVVAIIGLLAALAMPVFSKVRQAARHSRLANDMRQFSDAINQFALETGDFPADTSVGQISDGLAKYIKVDSWHSRPIIGGSWDVARDGGSYICAVGVVDYEVTEAELAAFDKRFDDGDFSTGLYQKQDSGYFRIVQRR</sequence>
<keyword evidence="2" id="KW-0812">Transmembrane</keyword>
<evidence type="ECO:0000313" key="4">
    <source>
        <dbReference type="Proteomes" id="UP000000925"/>
    </source>
</evidence>
<dbReference type="GO" id="GO:0015627">
    <property type="term" value="C:type II protein secretion system complex"/>
    <property type="evidence" value="ECO:0007669"/>
    <property type="project" value="InterPro"/>
</dbReference>
<dbReference type="HOGENOM" id="CLU_134331_0_0_0"/>
<organism evidence="3 4">
    <name type="scientific">Coraliomargarita akajimensis (strain DSM 45221 / IAM 15411 / JCM 23193 / KCTC 12865 / 04OKA010-24)</name>
    <dbReference type="NCBI Taxonomy" id="583355"/>
    <lineage>
        <taxon>Bacteria</taxon>
        <taxon>Pseudomonadati</taxon>
        <taxon>Verrucomicrobiota</taxon>
        <taxon>Opitutia</taxon>
        <taxon>Puniceicoccales</taxon>
        <taxon>Coraliomargaritaceae</taxon>
        <taxon>Coraliomargarita</taxon>
    </lineage>
</organism>
<dbReference type="STRING" id="583355.Caka_3032"/>
<keyword evidence="2" id="KW-0472">Membrane</keyword>
<dbReference type="EMBL" id="CP001998">
    <property type="protein sequence ID" value="ADE56045.1"/>
    <property type="molecule type" value="Genomic_DNA"/>
</dbReference>
<dbReference type="Pfam" id="PF07963">
    <property type="entry name" value="N_methyl"/>
    <property type="match status" value="1"/>
</dbReference>
<dbReference type="RefSeq" id="WP_013044761.1">
    <property type="nucleotide sequence ID" value="NC_014008.1"/>
</dbReference>
<name>D5EI05_CORAD</name>
<feature type="transmembrane region" description="Helical" evidence="2">
    <location>
        <begin position="12"/>
        <end position="33"/>
    </location>
</feature>
<dbReference type="SUPFAM" id="SSF54523">
    <property type="entry name" value="Pili subunits"/>
    <property type="match status" value="1"/>
</dbReference>
<accession>D5EI05</accession>